<evidence type="ECO:0000313" key="3">
    <source>
        <dbReference type="Proteomes" id="UP000233551"/>
    </source>
</evidence>
<evidence type="ECO:0000313" key="2">
    <source>
        <dbReference type="EMBL" id="PKI77745.1"/>
    </source>
</evidence>
<feature type="compositionally biased region" description="Basic and acidic residues" evidence="1">
    <location>
        <begin position="80"/>
        <end position="96"/>
    </location>
</feature>
<dbReference type="EMBL" id="PGOL01000076">
    <property type="protein sequence ID" value="PKI77745.1"/>
    <property type="molecule type" value="Genomic_DNA"/>
</dbReference>
<feature type="region of interest" description="Disordered" evidence="1">
    <location>
        <begin position="1"/>
        <end position="96"/>
    </location>
</feature>
<organism evidence="2 3">
    <name type="scientific">Punica granatum</name>
    <name type="common">Pomegranate</name>
    <dbReference type="NCBI Taxonomy" id="22663"/>
    <lineage>
        <taxon>Eukaryota</taxon>
        <taxon>Viridiplantae</taxon>
        <taxon>Streptophyta</taxon>
        <taxon>Embryophyta</taxon>
        <taxon>Tracheophyta</taxon>
        <taxon>Spermatophyta</taxon>
        <taxon>Magnoliopsida</taxon>
        <taxon>eudicotyledons</taxon>
        <taxon>Gunneridae</taxon>
        <taxon>Pentapetalae</taxon>
        <taxon>rosids</taxon>
        <taxon>malvids</taxon>
        <taxon>Myrtales</taxon>
        <taxon>Lythraceae</taxon>
        <taxon>Punica</taxon>
    </lineage>
</organism>
<gene>
    <name evidence="2" type="ORF">CRG98_001869</name>
</gene>
<name>A0A2I0LAP1_PUNGR</name>
<dbReference type="AlphaFoldDB" id="A0A2I0LAP1"/>
<feature type="compositionally biased region" description="Basic and acidic residues" evidence="1">
    <location>
        <begin position="17"/>
        <end position="30"/>
    </location>
</feature>
<accession>A0A2I0LAP1</accession>
<sequence length="109" mass="11909">MAHESRWLGLTKPAGPRRTEWSSRCPRDRSSSQGHVNLEGAKRLVNPSGSGPRRTPTFQLEPSQIGPKLESGQDWGGSPRAKEARPMKAKSSLDPHGHVTVVVTQIHAI</sequence>
<evidence type="ECO:0000256" key="1">
    <source>
        <dbReference type="SAM" id="MobiDB-lite"/>
    </source>
</evidence>
<protein>
    <submittedName>
        <fullName evidence="2">Uncharacterized protein</fullName>
    </submittedName>
</protein>
<dbReference type="Proteomes" id="UP000233551">
    <property type="component" value="Unassembled WGS sequence"/>
</dbReference>
<keyword evidence="3" id="KW-1185">Reference proteome</keyword>
<reference evidence="2 3" key="1">
    <citation type="submission" date="2017-11" db="EMBL/GenBank/DDBJ databases">
        <title>De-novo sequencing of pomegranate (Punica granatum L.) genome.</title>
        <authorList>
            <person name="Akparov Z."/>
            <person name="Amiraslanov A."/>
            <person name="Hajiyeva S."/>
            <person name="Abbasov M."/>
            <person name="Kaur K."/>
            <person name="Hamwieh A."/>
            <person name="Solovyev V."/>
            <person name="Salamov A."/>
            <person name="Braich B."/>
            <person name="Kosarev P."/>
            <person name="Mahmoud A."/>
            <person name="Hajiyev E."/>
            <person name="Babayeva S."/>
            <person name="Izzatullayeva V."/>
            <person name="Mammadov A."/>
            <person name="Mammadov A."/>
            <person name="Sharifova S."/>
            <person name="Ojaghi J."/>
            <person name="Eynullazada K."/>
            <person name="Bayramov B."/>
            <person name="Abdulazimova A."/>
            <person name="Shahmuradov I."/>
        </authorList>
    </citation>
    <scope>NUCLEOTIDE SEQUENCE [LARGE SCALE GENOMIC DNA]</scope>
    <source>
        <strain evidence="3">cv. AG2017</strain>
        <tissue evidence="2">Leaf</tissue>
    </source>
</reference>
<proteinExistence type="predicted"/>
<comment type="caution">
    <text evidence="2">The sequence shown here is derived from an EMBL/GenBank/DDBJ whole genome shotgun (WGS) entry which is preliminary data.</text>
</comment>